<dbReference type="RefSeq" id="WP_073201883.1">
    <property type="nucleotide sequence ID" value="NZ_FRCZ01000004.1"/>
</dbReference>
<name>A0A1M7PGS8_9BACI</name>
<sequence length="120" mass="13761">MDHRIHALHPTILPNQQNNKKKNVETSFKEILGQQQPIQISKHAEQRMASRNIEITIDKWYEMESKLEEASKKGVRDSLVITDEAAFIVNAKNKTVITAMEKSEMKSKIFTNINGTILID</sequence>
<dbReference type="EMBL" id="FRCZ01000004">
    <property type="protein sequence ID" value="SHN16250.1"/>
    <property type="molecule type" value="Genomic_DNA"/>
</dbReference>
<evidence type="ECO:0000313" key="2">
    <source>
        <dbReference type="Proteomes" id="UP000184184"/>
    </source>
</evidence>
<accession>A0A1M7PGS8</accession>
<dbReference type="Pfam" id="PF12611">
    <property type="entry name" value="Flagellar_put"/>
    <property type="match status" value="1"/>
</dbReference>
<reference evidence="1 2" key="1">
    <citation type="submission" date="2016-11" db="EMBL/GenBank/DDBJ databases">
        <authorList>
            <person name="Jaros S."/>
            <person name="Januszkiewicz K."/>
            <person name="Wedrychowicz H."/>
        </authorList>
    </citation>
    <scope>NUCLEOTIDE SEQUENCE [LARGE SCALE GENOMIC DNA]</scope>
    <source>
        <strain evidence="1 2">CGMCC 1.10681</strain>
    </source>
</reference>
<dbReference type="AlphaFoldDB" id="A0A1M7PGS8"/>
<gene>
    <name evidence="1" type="ORF">SAMN05216179_2182</name>
</gene>
<protein>
    <submittedName>
        <fullName evidence="1">Flagellar operon protein</fullName>
    </submittedName>
</protein>
<dbReference type="Proteomes" id="UP000184184">
    <property type="component" value="Unassembled WGS sequence"/>
</dbReference>
<keyword evidence="1" id="KW-0966">Cell projection</keyword>
<evidence type="ECO:0000313" key="1">
    <source>
        <dbReference type="EMBL" id="SHN16250.1"/>
    </source>
</evidence>
<keyword evidence="1" id="KW-0282">Flagellum</keyword>
<dbReference type="InterPro" id="IPR013367">
    <property type="entry name" value="Flagellar_put"/>
</dbReference>
<dbReference type="NCBIfam" id="TIGR02530">
    <property type="entry name" value="flg_new"/>
    <property type="match status" value="1"/>
</dbReference>
<proteinExistence type="predicted"/>
<dbReference type="OrthoDB" id="165650at2"/>
<organism evidence="1 2">
    <name type="scientific">Gracilibacillus kekensis</name>
    <dbReference type="NCBI Taxonomy" id="1027249"/>
    <lineage>
        <taxon>Bacteria</taxon>
        <taxon>Bacillati</taxon>
        <taxon>Bacillota</taxon>
        <taxon>Bacilli</taxon>
        <taxon>Bacillales</taxon>
        <taxon>Bacillaceae</taxon>
        <taxon>Gracilibacillus</taxon>
    </lineage>
</organism>
<keyword evidence="2" id="KW-1185">Reference proteome</keyword>
<dbReference type="STRING" id="1027249.SAMN05216179_2182"/>
<keyword evidence="1" id="KW-0969">Cilium</keyword>